<evidence type="ECO:0000313" key="1">
    <source>
        <dbReference type="EMBL" id="MBC2603072.1"/>
    </source>
</evidence>
<keyword evidence="1" id="KW-0808">Transferase</keyword>
<dbReference type="CDD" id="cd02440">
    <property type="entry name" value="AdoMet_MTases"/>
    <property type="match status" value="1"/>
</dbReference>
<dbReference type="Gene3D" id="3.40.50.150">
    <property type="entry name" value="Vaccinia Virus protein VP39"/>
    <property type="match status" value="1"/>
</dbReference>
<dbReference type="Pfam" id="PF07021">
    <property type="entry name" value="MetW"/>
    <property type="match status" value="1"/>
</dbReference>
<evidence type="ECO:0000313" key="2">
    <source>
        <dbReference type="Proteomes" id="UP000525652"/>
    </source>
</evidence>
<dbReference type="EMBL" id="JACHVA010000117">
    <property type="protein sequence ID" value="MBC2603072.1"/>
    <property type="molecule type" value="Genomic_DNA"/>
</dbReference>
<organism evidence="1 2">
    <name type="scientific">Puniceicoccus vermicola</name>
    <dbReference type="NCBI Taxonomy" id="388746"/>
    <lineage>
        <taxon>Bacteria</taxon>
        <taxon>Pseudomonadati</taxon>
        <taxon>Verrucomicrobiota</taxon>
        <taxon>Opitutia</taxon>
        <taxon>Puniceicoccales</taxon>
        <taxon>Puniceicoccaceae</taxon>
        <taxon>Puniceicoccus</taxon>
    </lineage>
</organism>
<dbReference type="Proteomes" id="UP000525652">
    <property type="component" value="Unassembled WGS sequence"/>
</dbReference>
<sequence>MTERFPKSPFLRRTNKRRQIDFEIMVDWIEEKSRVLDLGCGRGILLRELMDRKEVYGVGVDSNPEKIASCVKRGVNVFQGDVSKAMDRFNPSSFDYVVLTRTLELIEEPGEVIRRALGVGRSVIVGAVNRGYWRNRISFMLRGRTTRNAVYPLWWEDSPLSNHLSVGELYGFAERSGIEVRRVVYLRGDWKTPCNFLPNWLAGYAIFELRNRAE</sequence>
<dbReference type="InterPro" id="IPR010743">
    <property type="entry name" value="Methionine_synth_MetW"/>
</dbReference>
<dbReference type="AlphaFoldDB" id="A0A7X1B014"/>
<proteinExistence type="predicted"/>
<name>A0A7X1B014_9BACT</name>
<keyword evidence="1" id="KW-0489">Methyltransferase</keyword>
<dbReference type="RefSeq" id="WP_185693714.1">
    <property type="nucleotide sequence ID" value="NZ_JACHVA010000117.1"/>
</dbReference>
<keyword evidence="2" id="KW-1185">Reference proteome</keyword>
<comment type="caution">
    <text evidence="1">The sequence shown here is derived from an EMBL/GenBank/DDBJ whole genome shotgun (WGS) entry which is preliminary data.</text>
</comment>
<dbReference type="SUPFAM" id="SSF53335">
    <property type="entry name" value="S-adenosyl-L-methionine-dependent methyltransferases"/>
    <property type="match status" value="1"/>
</dbReference>
<dbReference type="GO" id="GO:0032259">
    <property type="term" value="P:methylation"/>
    <property type="evidence" value="ECO:0007669"/>
    <property type="project" value="UniProtKB-KW"/>
</dbReference>
<protein>
    <submittedName>
        <fullName evidence="1">Methyltransferase domain-containing protein</fullName>
    </submittedName>
</protein>
<gene>
    <name evidence="1" type="ORF">H5P30_14915</name>
</gene>
<dbReference type="InterPro" id="IPR029063">
    <property type="entry name" value="SAM-dependent_MTases_sf"/>
</dbReference>
<reference evidence="1 2" key="1">
    <citation type="submission" date="2020-07" db="EMBL/GenBank/DDBJ databases">
        <authorList>
            <person name="Feng X."/>
        </authorList>
    </citation>
    <scope>NUCLEOTIDE SEQUENCE [LARGE SCALE GENOMIC DNA]</scope>
    <source>
        <strain evidence="1 2">JCM14086</strain>
    </source>
</reference>
<dbReference type="GO" id="GO:0008168">
    <property type="term" value="F:methyltransferase activity"/>
    <property type="evidence" value="ECO:0007669"/>
    <property type="project" value="UniProtKB-KW"/>
</dbReference>
<accession>A0A7X1B014</accession>